<dbReference type="SUPFAM" id="SSF51735">
    <property type="entry name" value="NAD(P)-binding Rossmann-fold domains"/>
    <property type="match status" value="1"/>
</dbReference>
<dbReference type="Gene3D" id="3.40.50.720">
    <property type="entry name" value="NAD(P)-binding Rossmann-like Domain"/>
    <property type="match status" value="1"/>
</dbReference>
<dbReference type="PANTHER" id="PTHR43401">
    <property type="entry name" value="L-THREONINE 3-DEHYDROGENASE"/>
    <property type="match status" value="1"/>
</dbReference>
<name>A0AAJ1MPS7_9SPIO</name>
<dbReference type="PROSITE" id="PS00059">
    <property type="entry name" value="ADH_ZINC"/>
    <property type="match status" value="1"/>
</dbReference>
<protein>
    <submittedName>
        <fullName evidence="6">Alcohol dehydrogenase catalytic domain-containing protein</fullName>
    </submittedName>
</protein>
<evidence type="ECO:0000259" key="5">
    <source>
        <dbReference type="SMART" id="SM00829"/>
    </source>
</evidence>
<dbReference type="Proteomes" id="UP001221217">
    <property type="component" value="Unassembled WGS sequence"/>
</dbReference>
<comment type="caution">
    <text evidence="6">The sequence shown here is derived from an EMBL/GenBank/DDBJ whole genome shotgun (WGS) entry which is preliminary data.</text>
</comment>
<dbReference type="SMART" id="SM00829">
    <property type="entry name" value="PKS_ER"/>
    <property type="match status" value="1"/>
</dbReference>
<dbReference type="PANTHER" id="PTHR43401:SF2">
    <property type="entry name" value="L-THREONINE 3-DEHYDROGENASE"/>
    <property type="match status" value="1"/>
</dbReference>
<comment type="cofactor">
    <cofactor evidence="4">
        <name>Zn(2+)</name>
        <dbReference type="ChEBI" id="CHEBI:29105"/>
    </cofactor>
</comment>
<dbReference type="EMBL" id="JAQQAL010000044">
    <property type="protein sequence ID" value="MDC7228304.1"/>
    <property type="molecule type" value="Genomic_DNA"/>
</dbReference>
<reference evidence="6 7" key="1">
    <citation type="submission" date="2022-12" db="EMBL/GenBank/DDBJ databases">
        <title>Metagenome assembled genome from gulf of manar.</title>
        <authorList>
            <person name="Kohli P."/>
            <person name="Pk S."/>
            <person name="Venkata Ramana C."/>
            <person name="Sasikala C."/>
        </authorList>
    </citation>
    <scope>NUCLEOTIDE SEQUENCE [LARGE SCALE GENOMIC DNA]</scope>
    <source>
        <strain evidence="6">JB008</strain>
    </source>
</reference>
<evidence type="ECO:0000256" key="2">
    <source>
        <dbReference type="ARBA" id="ARBA00022833"/>
    </source>
</evidence>
<evidence type="ECO:0000313" key="6">
    <source>
        <dbReference type="EMBL" id="MDC7228304.1"/>
    </source>
</evidence>
<accession>A0AAJ1MPS7</accession>
<evidence type="ECO:0000313" key="7">
    <source>
        <dbReference type="Proteomes" id="UP001221217"/>
    </source>
</evidence>
<dbReference type="Pfam" id="PF08240">
    <property type="entry name" value="ADH_N"/>
    <property type="match status" value="1"/>
</dbReference>
<dbReference type="AlphaFoldDB" id="A0AAJ1MPS7"/>
<sequence length="346" mass="36747">MKAAQLFGKEDLRIVDIAKPEINSDEVLLKVKASAICGTDVRMLKNGHKKASESNPLTLGHEIAGEIAEVGANISAYKAGDRVAVAPNLGCGVCDLCVSGNTHMCRSSEALGVTIAGAFAEYMVIPAEAVRQGNICKIGSNTSFEDAALAEPFSCVYNAFELYGVNPGDCVVIIGAGPIGLMHAKLAKMAGAGKIIINDLNTERLAECKEIDSMFLTMDGNNFEENLMKETGGRGADVVITACPAPSAQQAALRIAAIFGRINYFGGLPAGKSEVALDTNEIHYKQLTITGMTRQSLRQFRTCLSLIEQNLVKVSDLISTKSALKDLEAAINRSSRGEGLKNMVVF</sequence>
<dbReference type="InterPro" id="IPR013149">
    <property type="entry name" value="ADH-like_C"/>
</dbReference>
<keyword evidence="3" id="KW-0560">Oxidoreductase</keyword>
<comment type="similarity">
    <text evidence="4">Belongs to the zinc-containing alcohol dehydrogenase family.</text>
</comment>
<feature type="domain" description="Enoyl reductase (ER)" evidence="5">
    <location>
        <begin position="8"/>
        <end position="344"/>
    </location>
</feature>
<keyword evidence="1 4" id="KW-0479">Metal-binding</keyword>
<dbReference type="GO" id="GO:0008270">
    <property type="term" value="F:zinc ion binding"/>
    <property type="evidence" value="ECO:0007669"/>
    <property type="project" value="InterPro"/>
</dbReference>
<dbReference type="GO" id="GO:0016616">
    <property type="term" value="F:oxidoreductase activity, acting on the CH-OH group of donors, NAD or NADP as acceptor"/>
    <property type="evidence" value="ECO:0007669"/>
    <property type="project" value="UniProtKB-ARBA"/>
</dbReference>
<dbReference type="Gene3D" id="3.90.180.10">
    <property type="entry name" value="Medium-chain alcohol dehydrogenases, catalytic domain"/>
    <property type="match status" value="1"/>
</dbReference>
<dbReference type="SUPFAM" id="SSF50129">
    <property type="entry name" value="GroES-like"/>
    <property type="match status" value="1"/>
</dbReference>
<dbReference type="InterPro" id="IPR020843">
    <property type="entry name" value="ER"/>
</dbReference>
<evidence type="ECO:0000256" key="4">
    <source>
        <dbReference type="RuleBase" id="RU361277"/>
    </source>
</evidence>
<dbReference type="InterPro" id="IPR036291">
    <property type="entry name" value="NAD(P)-bd_dom_sf"/>
</dbReference>
<dbReference type="InterPro" id="IPR050129">
    <property type="entry name" value="Zn_alcohol_dh"/>
</dbReference>
<dbReference type="Pfam" id="PF00107">
    <property type="entry name" value="ADH_zinc_N"/>
    <property type="match status" value="1"/>
</dbReference>
<evidence type="ECO:0000256" key="3">
    <source>
        <dbReference type="ARBA" id="ARBA00023002"/>
    </source>
</evidence>
<dbReference type="InterPro" id="IPR013154">
    <property type="entry name" value="ADH-like_N"/>
</dbReference>
<gene>
    <name evidence="6" type="ORF">PQJ61_16195</name>
</gene>
<dbReference type="InterPro" id="IPR002328">
    <property type="entry name" value="ADH_Zn_CS"/>
</dbReference>
<organism evidence="6 7">
    <name type="scientific">Candidatus Thalassospirochaeta sargassi</name>
    <dbReference type="NCBI Taxonomy" id="3119039"/>
    <lineage>
        <taxon>Bacteria</taxon>
        <taxon>Pseudomonadati</taxon>
        <taxon>Spirochaetota</taxon>
        <taxon>Spirochaetia</taxon>
        <taxon>Spirochaetales</taxon>
        <taxon>Spirochaetaceae</taxon>
        <taxon>Candidatus Thalassospirochaeta</taxon>
    </lineage>
</organism>
<evidence type="ECO:0000256" key="1">
    <source>
        <dbReference type="ARBA" id="ARBA00022723"/>
    </source>
</evidence>
<proteinExistence type="inferred from homology"/>
<dbReference type="InterPro" id="IPR011032">
    <property type="entry name" value="GroES-like_sf"/>
</dbReference>
<keyword evidence="2 4" id="KW-0862">Zinc</keyword>